<evidence type="ECO:0000313" key="2">
    <source>
        <dbReference type="Proteomes" id="UP000483820"/>
    </source>
</evidence>
<dbReference type="RefSeq" id="XP_003103221.2">
    <property type="nucleotide sequence ID" value="XM_003103173.2"/>
</dbReference>
<dbReference type="PANTHER" id="PTHR21525:SF2">
    <property type="entry name" value="PROTEIN CBG12274"/>
    <property type="match status" value="1"/>
</dbReference>
<dbReference type="CTD" id="9818278"/>
<dbReference type="PANTHER" id="PTHR21525">
    <property type="entry name" value="MOTILE SPERM PROTEIN"/>
    <property type="match status" value="1"/>
</dbReference>
<dbReference type="EMBL" id="WUAV01000003">
    <property type="protein sequence ID" value="KAF1760896.1"/>
    <property type="molecule type" value="Genomic_DNA"/>
</dbReference>
<proteinExistence type="predicted"/>
<comment type="caution">
    <text evidence="1">The sequence shown here is derived from an EMBL/GenBank/DDBJ whole genome shotgun (WGS) entry which is preliminary data.</text>
</comment>
<evidence type="ECO:0008006" key="3">
    <source>
        <dbReference type="Google" id="ProtNLM"/>
    </source>
</evidence>
<dbReference type="AlphaFoldDB" id="A0A6A5H250"/>
<reference evidence="1 2" key="1">
    <citation type="submission" date="2019-12" db="EMBL/GenBank/DDBJ databases">
        <title>Chromosome-level assembly of the Caenorhabditis remanei genome.</title>
        <authorList>
            <person name="Teterina A.A."/>
            <person name="Willis J.H."/>
            <person name="Phillips P.C."/>
        </authorList>
    </citation>
    <scope>NUCLEOTIDE SEQUENCE [LARGE SCALE GENOMIC DNA]</scope>
    <source>
        <strain evidence="1 2">PX506</strain>
        <tissue evidence="1">Whole organism</tissue>
    </source>
</reference>
<accession>A0A6A5H250</accession>
<dbReference type="GeneID" id="9818278"/>
<gene>
    <name evidence="1" type="ORF">GCK72_009148</name>
</gene>
<dbReference type="KEGG" id="crq:GCK72_009148"/>
<sequence>MLRYPLPSINLPMSFQTFPMSSSSDVIPGSQATSSGWLATMGTAAGWAWDGLKVTGSVINDIGQNTTRNTVCSTATVAGGVLGGWSGAAIGGAVGSLIMPGIGTAVGSFLGGASAGLVAGKAAIVVTDRVLDDINYDIETISCETCGRGFRCKIYKEGRETKCFRCK</sequence>
<dbReference type="Proteomes" id="UP000483820">
    <property type="component" value="Chromosome III"/>
</dbReference>
<protein>
    <recommendedName>
        <fullName evidence="3">Glycine zipper domain-containing protein</fullName>
    </recommendedName>
</protein>
<name>A0A6A5H250_CAERE</name>
<organism evidence="1 2">
    <name type="scientific">Caenorhabditis remanei</name>
    <name type="common">Caenorhabditis vulgaris</name>
    <dbReference type="NCBI Taxonomy" id="31234"/>
    <lineage>
        <taxon>Eukaryota</taxon>
        <taxon>Metazoa</taxon>
        <taxon>Ecdysozoa</taxon>
        <taxon>Nematoda</taxon>
        <taxon>Chromadorea</taxon>
        <taxon>Rhabditida</taxon>
        <taxon>Rhabditina</taxon>
        <taxon>Rhabditomorpha</taxon>
        <taxon>Rhabditoidea</taxon>
        <taxon>Rhabditidae</taxon>
        <taxon>Peloderinae</taxon>
        <taxon>Caenorhabditis</taxon>
    </lineage>
</organism>
<evidence type="ECO:0000313" key="1">
    <source>
        <dbReference type="EMBL" id="KAF1760896.1"/>
    </source>
</evidence>